<comment type="caution">
    <text evidence="5">The sequence shown here is derived from an EMBL/GenBank/DDBJ whole genome shotgun (WGS) entry which is preliminary data.</text>
</comment>
<keyword evidence="2" id="KW-0238">DNA-binding</keyword>
<dbReference type="PROSITE" id="PS51118">
    <property type="entry name" value="HTH_HXLR"/>
    <property type="match status" value="1"/>
</dbReference>
<name>A0ABV7EUM1_9GAMM</name>
<dbReference type="InterPro" id="IPR036388">
    <property type="entry name" value="WH-like_DNA-bd_sf"/>
</dbReference>
<evidence type="ECO:0000256" key="2">
    <source>
        <dbReference type="ARBA" id="ARBA00023125"/>
    </source>
</evidence>
<dbReference type="SUPFAM" id="SSF46785">
    <property type="entry name" value="Winged helix' DNA-binding domain"/>
    <property type="match status" value="1"/>
</dbReference>
<protein>
    <submittedName>
        <fullName evidence="5">Winged helix-turn-helix transcriptional regulator</fullName>
    </submittedName>
</protein>
<sequence>MMKKPGEAVKGSDSGRPIMVLFDLLGRRWTLRILWELRHGRLTFRALQSRCDEISPTMLNRRIKELRELNMVDHEEAGYGHTPWGAELSEHLMDLSRWSDRWAKSL</sequence>
<dbReference type="Pfam" id="PF01638">
    <property type="entry name" value="HxlR"/>
    <property type="match status" value="1"/>
</dbReference>
<reference evidence="6" key="1">
    <citation type="journal article" date="2019" name="Int. J. Syst. Evol. Microbiol.">
        <title>The Global Catalogue of Microorganisms (GCM) 10K type strain sequencing project: providing services to taxonomists for standard genome sequencing and annotation.</title>
        <authorList>
            <consortium name="The Broad Institute Genomics Platform"/>
            <consortium name="The Broad Institute Genome Sequencing Center for Infectious Disease"/>
            <person name="Wu L."/>
            <person name="Ma J."/>
        </authorList>
    </citation>
    <scope>NUCLEOTIDE SEQUENCE [LARGE SCALE GENOMIC DNA]</scope>
    <source>
        <strain evidence="6">KCTC 52640</strain>
    </source>
</reference>
<evidence type="ECO:0000256" key="3">
    <source>
        <dbReference type="ARBA" id="ARBA00023163"/>
    </source>
</evidence>
<dbReference type="Gene3D" id="1.10.10.10">
    <property type="entry name" value="Winged helix-like DNA-binding domain superfamily/Winged helix DNA-binding domain"/>
    <property type="match status" value="1"/>
</dbReference>
<proteinExistence type="predicted"/>
<keyword evidence="6" id="KW-1185">Reference proteome</keyword>
<keyword evidence="3" id="KW-0804">Transcription</keyword>
<keyword evidence="1" id="KW-0805">Transcription regulation</keyword>
<dbReference type="InterPro" id="IPR002577">
    <property type="entry name" value="HTH_HxlR"/>
</dbReference>
<accession>A0ABV7EUM1</accession>
<dbReference type="Proteomes" id="UP001595462">
    <property type="component" value="Unassembled WGS sequence"/>
</dbReference>
<organism evidence="5 6">
    <name type="scientific">Salinisphaera aquimarina</name>
    <dbReference type="NCBI Taxonomy" id="2094031"/>
    <lineage>
        <taxon>Bacteria</taxon>
        <taxon>Pseudomonadati</taxon>
        <taxon>Pseudomonadota</taxon>
        <taxon>Gammaproteobacteria</taxon>
        <taxon>Salinisphaerales</taxon>
        <taxon>Salinisphaeraceae</taxon>
        <taxon>Salinisphaera</taxon>
    </lineage>
</organism>
<evidence type="ECO:0000313" key="6">
    <source>
        <dbReference type="Proteomes" id="UP001595462"/>
    </source>
</evidence>
<evidence type="ECO:0000313" key="5">
    <source>
        <dbReference type="EMBL" id="MFC3105252.1"/>
    </source>
</evidence>
<gene>
    <name evidence="5" type="ORF">ACFOSU_15325</name>
</gene>
<dbReference type="InterPro" id="IPR036390">
    <property type="entry name" value="WH_DNA-bd_sf"/>
</dbReference>
<dbReference type="EMBL" id="JBHRSS010000007">
    <property type="protein sequence ID" value="MFC3105252.1"/>
    <property type="molecule type" value="Genomic_DNA"/>
</dbReference>
<dbReference type="PANTHER" id="PTHR33204">
    <property type="entry name" value="TRANSCRIPTIONAL REGULATOR, MARR FAMILY"/>
    <property type="match status" value="1"/>
</dbReference>
<dbReference type="RefSeq" id="WP_380690812.1">
    <property type="nucleotide sequence ID" value="NZ_JBHRSS010000007.1"/>
</dbReference>
<dbReference type="PANTHER" id="PTHR33204:SF37">
    <property type="entry name" value="HTH-TYPE TRANSCRIPTIONAL REGULATOR YODB"/>
    <property type="match status" value="1"/>
</dbReference>
<evidence type="ECO:0000259" key="4">
    <source>
        <dbReference type="PROSITE" id="PS51118"/>
    </source>
</evidence>
<feature type="domain" description="HTH hxlR-type" evidence="4">
    <location>
        <begin position="16"/>
        <end position="106"/>
    </location>
</feature>
<evidence type="ECO:0000256" key="1">
    <source>
        <dbReference type="ARBA" id="ARBA00023015"/>
    </source>
</evidence>